<gene>
    <name evidence="2" type="ORF">N7468_008041</name>
</gene>
<dbReference type="GeneID" id="83204640"/>
<protein>
    <submittedName>
        <fullName evidence="2">Uncharacterized protein</fullName>
    </submittedName>
</protein>
<keyword evidence="3" id="KW-1185">Reference proteome</keyword>
<name>A0A9W9NP12_9EURO</name>
<feature type="compositionally biased region" description="Polar residues" evidence="1">
    <location>
        <begin position="50"/>
        <end position="71"/>
    </location>
</feature>
<reference evidence="2" key="2">
    <citation type="journal article" date="2023" name="IMA Fungus">
        <title>Comparative genomic study of the Penicillium genus elucidates a diverse pangenome and 15 lateral gene transfer events.</title>
        <authorList>
            <person name="Petersen C."/>
            <person name="Sorensen T."/>
            <person name="Nielsen M.R."/>
            <person name="Sondergaard T.E."/>
            <person name="Sorensen J.L."/>
            <person name="Fitzpatrick D.A."/>
            <person name="Frisvad J.C."/>
            <person name="Nielsen K.L."/>
        </authorList>
    </citation>
    <scope>NUCLEOTIDE SEQUENCE</scope>
    <source>
        <strain evidence="2">IBT 19713</strain>
    </source>
</reference>
<evidence type="ECO:0000256" key="1">
    <source>
        <dbReference type="SAM" id="MobiDB-lite"/>
    </source>
</evidence>
<dbReference type="Proteomes" id="UP001150941">
    <property type="component" value="Unassembled WGS sequence"/>
</dbReference>
<dbReference type="RefSeq" id="XP_058327682.1">
    <property type="nucleotide sequence ID" value="XM_058477337.1"/>
</dbReference>
<evidence type="ECO:0000313" key="3">
    <source>
        <dbReference type="Proteomes" id="UP001150941"/>
    </source>
</evidence>
<accession>A0A9W9NP12</accession>
<sequence length="88" mass="10037">MVSQLVTYPEHTLSIYRADPKQQPGLKPQAFYNAMDRGERNYDIKAQDIQCDSGTANGPSKSYSPSQQREQLSLRCGGRRDHYVWSDV</sequence>
<evidence type="ECO:0000313" key="2">
    <source>
        <dbReference type="EMBL" id="KAJ5223499.1"/>
    </source>
</evidence>
<reference evidence="2" key="1">
    <citation type="submission" date="2022-11" db="EMBL/GenBank/DDBJ databases">
        <authorList>
            <person name="Petersen C."/>
        </authorList>
    </citation>
    <scope>NUCLEOTIDE SEQUENCE</scope>
    <source>
        <strain evidence="2">IBT 19713</strain>
    </source>
</reference>
<organism evidence="2 3">
    <name type="scientific">Penicillium chermesinum</name>
    <dbReference type="NCBI Taxonomy" id="63820"/>
    <lineage>
        <taxon>Eukaryota</taxon>
        <taxon>Fungi</taxon>
        <taxon>Dikarya</taxon>
        <taxon>Ascomycota</taxon>
        <taxon>Pezizomycotina</taxon>
        <taxon>Eurotiomycetes</taxon>
        <taxon>Eurotiomycetidae</taxon>
        <taxon>Eurotiales</taxon>
        <taxon>Aspergillaceae</taxon>
        <taxon>Penicillium</taxon>
    </lineage>
</organism>
<dbReference type="EMBL" id="JAPQKS010000006">
    <property type="protein sequence ID" value="KAJ5223499.1"/>
    <property type="molecule type" value="Genomic_DNA"/>
</dbReference>
<feature type="region of interest" description="Disordered" evidence="1">
    <location>
        <begin position="50"/>
        <end position="75"/>
    </location>
</feature>
<dbReference type="AlphaFoldDB" id="A0A9W9NP12"/>
<comment type="caution">
    <text evidence="2">The sequence shown here is derived from an EMBL/GenBank/DDBJ whole genome shotgun (WGS) entry which is preliminary data.</text>
</comment>
<proteinExistence type="predicted"/>